<dbReference type="Pfam" id="PF20062">
    <property type="entry name" value="DUF6461"/>
    <property type="match status" value="1"/>
</dbReference>
<reference evidence="1 2" key="1">
    <citation type="submission" date="2024-06" db="EMBL/GenBank/DDBJ databases">
        <title>The Natural Products Discovery Center: Release of the First 8490 Sequenced Strains for Exploring Actinobacteria Biosynthetic Diversity.</title>
        <authorList>
            <person name="Kalkreuter E."/>
            <person name="Kautsar S.A."/>
            <person name="Yang D."/>
            <person name="Bader C.D."/>
            <person name="Teijaro C.N."/>
            <person name="Fluegel L."/>
            <person name="Davis C.M."/>
            <person name="Simpson J.R."/>
            <person name="Lauterbach L."/>
            <person name="Steele A.D."/>
            <person name="Gui C."/>
            <person name="Meng S."/>
            <person name="Li G."/>
            <person name="Viehrig K."/>
            <person name="Ye F."/>
            <person name="Su P."/>
            <person name="Kiefer A.F."/>
            <person name="Nichols A."/>
            <person name="Cepeda A.J."/>
            <person name="Yan W."/>
            <person name="Fan B."/>
            <person name="Jiang Y."/>
            <person name="Adhikari A."/>
            <person name="Zheng C.-J."/>
            <person name="Schuster L."/>
            <person name="Cowan T.M."/>
            <person name="Smanski M.J."/>
            <person name="Chevrette M.G."/>
            <person name="De Carvalho L.P.S."/>
            <person name="Shen B."/>
        </authorList>
    </citation>
    <scope>NUCLEOTIDE SEQUENCE [LARGE SCALE GENOMIC DNA]</scope>
    <source>
        <strain evidence="1 2">NPDC048946</strain>
    </source>
</reference>
<evidence type="ECO:0000313" key="2">
    <source>
        <dbReference type="Proteomes" id="UP001551482"/>
    </source>
</evidence>
<proteinExistence type="predicted"/>
<dbReference type="InterPro" id="IPR045592">
    <property type="entry name" value="DUF6461"/>
</dbReference>
<protein>
    <submittedName>
        <fullName evidence="1">DUF6461 domain-containing protein</fullName>
    </submittedName>
</protein>
<gene>
    <name evidence="1" type="ORF">AB0C36_15675</name>
</gene>
<dbReference type="RefSeq" id="WP_358354051.1">
    <property type="nucleotide sequence ID" value="NZ_JBEZFP010000034.1"/>
</dbReference>
<dbReference type="EMBL" id="JBEZFP010000034">
    <property type="protein sequence ID" value="MEU8134945.1"/>
    <property type="molecule type" value="Genomic_DNA"/>
</dbReference>
<accession>A0ABV3DGR1</accession>
<evidence type="ECO:0000313" key="1">
    <source>
        <dbReference type="EMBL" id="MEU8134945.1"/>
    </source>
</evidence>
<name>A0ABV3DGR1_9ACTN</name>
<dbReference type="Proteomes" id="UP001551482">
    <property type="component" value="Unassembled WGS sequence"/>
</dbReference>
<comment type="caution">
    <text evidence="1">The sequence shown here is derived from an EMBL/GenBank/DDBJ whole genome shotgun (WGS) entry which is preliminary data.</text>
</comment>
<keyword evidence="2" id="KW-1185">Reference proteome</keyword>
<sequence>MSTVPAPEVYAWFEADRPPHHYTLMFTRGLAPAEVLRRLAAPKSVTGARPDALPDDADRVGVYDLGGWALAMEGHGFEAFVDTAVKRLSIGTEVVMLTYNVMGHCRFRHVVDGKTWTDFDAVDPSDRFGLHPDRLVDDMRRAGLDPDHDFDNVDDDEPLHWRSQTMALAESITGIRLAPGIFDTAPALSATLRFAIGE</sequence>
<organism evidence="1 2">
    <name type="scientific">Streptodolium elevatio</name>
    <dbReference type="NCBI Taxonomy" id="3157996"/>
    <lineage>
        <taxon>Bacteria</taxon>
        <taxon>Bacillati</taxon>
        <taxon>Actinomycetota</taxon>
        <taxon>Actinomycetes</taxon>
        <taxon>Kitasatosporales</taxon>
        <taxon>Streptomycetaceae</taxon>
        <taxon>Streptodolium</taxon>
    </lineage>
</organism>